<evidence type="ECO:0000256" key="2">
    <source>
        <dbReference type="SAM" id="Phobius"/>
    </source>
</evidence>
<feature type="transmembrane region" description="Helical" evidence="2">
    <location>
        <begin position="284"/>
        <end position="303"/>
    </location>
</feature>
<feature type="signal peptide" evidence="3">
    <location>
        <begin position="1"/>
        <end position="16"/>
    </location>
</feature>
<gene>
    <name evidence="4" type="ORF">BSTOLATCC_MIC15522</name>
</gene>
<proteinExistence type="predicted"/>
<dbReference type="AlphaFoldDB" id="A0AAU9IVA0"/>
<keyword evidence="2" id="KW-0812">Transmembrane</keyword>
<feature type="region of interest" description="Disordered" evidence="1">
    <location>
        <begin position="306"/>
        <end position="325"/>
    </location>
</feature>
<sequence length="325" mass="37756">MLRFLIVLPMIFLAESLEEMQKTKVSACLYLVHIRINSDAESFRAIFDGLENEDLERASNKVIGEMVLNCVENIDKDTVEEIQTNFRELAYKSDYDKLLSYDKNDLLGDIHLTPEQIEIMEEATKQSEESYYQEHPELSEEADLGRKQKLAGCLSLARYKISEDDPIIKQILQNMPSDLEEKIMNKIVGDILIGCMDKITDEIVAELMKTQSFSDLKPEHKNLLVWDSTQFKKDQEIKFTQKHFMLFDEVMESKKEAEKYYQEQQMENLENHEIPYEEGHLSNIWIIVVGAIVIIIGYAYYSATGNSQKEEPKPTDSNNKTKKRE</sequence>
<comment type="caution">
    <text evidence="4">The sequence shown here is derived from an EMBL/GenBank/DDBJ whole genome shotgun (WGS) entry which is preliminary data.</text>
</comment>
<evidence type="ECO:0000256" key="1">
    <source>
        <dbReference type="SAM" id="MobiDB-lite"/>
    </source>
</evidence>
<keyword evidence="3" id="KW-0732">Signal</keyword>
<keyword evidence="2" id="KW-0472">Membrane</keyword>
<accession>A0AAU9IVA0</accession>
<evidence type="ECO:0000313" key="4">
    <source>
        <dbReference type="EMBL" id="CAG9316079.1"/>
    </source>
</evidence>
<feature type="chain" id="PRO_5043403848" evidence="3">
    <location>
        <begin position="17"/>
        <end position="325"/>
    </location>
</feature>
<protein>
    <submittedName>
        <fullName evidence="4">Uncharacterized protein</fullName>
    </submittedName>
</protein>
<dbReference type="Proteomes" id="UP001162131">
    <property type="component" value="Unassembled WGS sequence"/>
</dbReference>
<name>A0AAU9IVA0_9CILI</name>
<dbReference type="EMBL" id="CAJZBQ010000015">
    <property type="protein sequence ID" value="CAG9316079.1"/>
    <property type="molecule type" value="Genomic_DNA"/>
</dbReference>
<evidence type="ECO:0000313" key="5">
    <source>
        <dbReference type="Proteomes" id="UP001162131"/>
    </source>
</evidence>
<keyword evidence="5" id="KW-1185">Reference proteome</keyword>
<organism evidence="4 5">
    <name type="scientific">Blepharisma stoltei</name>
    <dbReference type="NCBI Taxonomy" id="1481888"/>
    <lineage>
        <taxon>Eukaryota</taxon>
        <taxon>Sar</taxon>
        <taxon>Alveolata</taxon>
        <taxon>Ciliophora</taxon>
        <taxon>Postciliodesmatophora</taxon>
        <taxon>Heterotrichea</taxon>
        <taxon>Heterotrichida</taxon>
        <taxon>Blepharismidae</taxon>
        <taxon>Blepharisma</taxon>
    </lineage>
</organism>
<reference evidence="4" key="1">
    <citation type="submission" date="2021-09" db="EMBL/GenBank/DDBJ databases">
        <authorList>
            <consortium name="AG Swart"/>
            <person name="Singh M."/>
            <person name="Singh A."/>
            <person name="Seah K."/>
            <person name="Emmerich C."/>
        </authorList>
    </citation>
    <scope>NUCLEOTIDE SEQUENCE</scope>
    <source>
        <strain evidence="4">ATCC30299</strain>
    </source>
</reference>
<evidence type="ECO:0000256" key="3">
    <source>
        <dbReference type="SAM" id="SignalP"/>
    </source>
</evidence>
<keyword evidence="2" id="KW-1133">Transmembrane helix</keyword>